<reference evidence="2" key="1">
    <citation type="submission" date="2018-12" db="EMBL/GenBank/DDBJ databases">
        <title>Genome sequence of Peanibacillus sp.</title>
        <authorList>
            <person name="Subramani G."/>
            <person name="Srinivasan S."/>
            <person name="Kim M.K."/>
        </authorList>
    </citation>
    <scope>NUCLEOTIDE SEQUENCE [LARGE SCALE GENOMIC DNA]</scope>
    <source>
        <strain evidence="2">18JY67-1</strain>
    </source>
</reference>
<dbReference type="Proteomes" id="UP000272528">
    <property type="component" value="Chromosome"/>
</dbReference>
<dbReference type="Gene3D" id="2.60.120.620">
    <property type="entry name" value="q2cbj1_9rhob like domain"/>
    <property type="match status" value="1"/>
</dbReference>
<dbReference type="EMBL" id="CP034437">
    <property type="protein sequence ID" value="AZN39631.1"/>
    <property type="molecule type" value="Genomic_DNA"/>
</dbReference>
<gene>
    <name evidence="1" type="ORF">EJC50_08130</name>
</gene>
<keyword evidence="1" id="KW-0223">Dioxygenase</keyword>
<organism evidence="1 2">
    <name type="scientific">Paenibacillus albus</name>
    <dbReference type="NCBI Taxonomy" id="2495582"/>
    <lineage>
        <taxon>Bacteria</taxon>
        <taxon>Bacillati</taxon>
        <taxon>Bacillota</taxon>
        <taxon>Bacilli</taxon>
        <taxon>Bacillales</taxon>
        <taxon>Paenibacillaceae</taxon>
        <taxon>Paenibacillus</taxon>
    </lineage>
</organism>
<dbReference type="PANTHER" id="PTHR20883">
    <property type="entry name" value="PHYTANOYL-COA DIOXYGENASE DOMAIN CONTAINING 1"/>
    <property type="match status" value="1"/>
</dbReference>
<keyword evidence="2" id="KW-1185">Reference proteome</keyword>
<accession>A0A3Q8X3Y4</accession>
<dbReference type="KEGG" id="palb:EJC50_08130"/>
<keyword evidence="1" id="KW-0560">Oxidoreductase</keyword>
<dbReference type="AlphaFoldDB" id="A0A3Q8X3Y4"/>
<proteinExistence type="predicted"/>
<protein>
    <submittedName>
        <fullName evidence="1">Phytanoyl-CoA dioxygenase family protein</fullName>
    </submittedName>
</protein>
<dbReference type="Pfam" id="PF05721">
    <property type="entry name" value="PhyH"/>
    <property type="match status" value="1"/>
</dbReference>
<dbReference type="GO" id="GO:0005506">
    <property type="term" value="F:iron ion binding"/>
    <property type="evidence" value="ECO:0007669"/>
    <property type="project" value="UniProtKB-ARBA"/>
</dbReference>
<sequence>MTLEQLKQAKEQYDVNGYAVYPNVLDKELIQEAAEHVNWLMKQNPDLRPENLGNTLMTDDPFWVRLISDDRLLDIAEQYIGPDIALFASHYISKPPYDGRPVLWHQDGSYWPLEPMNVVTLWLAVDDSLPENGCLRVIPGTQTMELQEMKKNTKTANVLESEVDPALVEESKAVDLILPAGGVSVHHPNVIHGSEPNHSPLRRCGLTIRYIPTSTKITIPQWPSAFLLRGKAVPGVNDYLPFPKYVEGKHMPFRGCEDWA</sequence>
<dbReference type="GO" id="GO:0016706">
    <property type="term" value="F:2-oxoglutarate-dependent dioxygenase activity"/>
    <property type="evidence" value="ECO:0007669"/>
    <property type="project" value="UniProtKB-ARBA"/>
</dbReference>
<evidence type="ECO:0000313" key="1">
    <source>
        <dbReference type="EMBL" id="AZN39631.1"/>
    </source>
</evidence>
<dbReference type="OrthoDB" id="9814777at2"/>
<dbReference type="SUPFAM" id="SSF51197">
    <property type="entry name" value="Clavaminate synthase-like"/>
    <property type="match status" value="1"/>
</dbReference>
<dbReference type="PANTHER" id="PTHR20883:SF48">
    <property type="entry name" value="ECTOINE DIOXYGENASE"/>
    <property type="match status" value="1"/>
</dbReference>
<dbReference type="RefSeq" id="WP_126014396.1">
    <property type="nucleotide sequence ID" value="NZ_CP034437.1"/>
</dbReference>
<dbReference type="InterPro" id="IPR008775">
    <property type="entry name" value="Phytyl_CoA_dOase-like"/>
</dbReference>
<evidence type="ECO:0000313" key="2">
    <source>
        <dbReference type="Proteomes" id="UP000272528"/>
    </source>
</evidence>
<name>A0A3Q8X3Y4_9BACL</name>